<feature type="active site" evidence="9">
    <location>
        <position position="262"/>
    </location>
</feature>
<feature type="domain" description="Core-binding (CB)" evidence="11">
    <location>
        <begin position="21"/>
        <end position="103"/>
    </location>
</feature>
<dbReference type="Pfam" id="PF02899">
    <property type="entry name" value="Phage_int_SAM_1"/>
    <property type="match status" value="1"/>
</dbReference>
<feature type="active site" evidence="9">
    <location>
        <position position="259"/>
    </location>
</feature>
<dbReference type="InterPro" id="IPR023009">
    <property type="entry name" value="Tyrosine_recombinase_XerC/XerD"/>
</dbReference>
<keyword evidence="2 9" id="KW-0963">Cytoplasm</keyword>
<dbReference type="GO" id="GO:0051301">
    <property type="term" value="P:cell division"/>
    <property type="evidence" value="ECO:0007669"/>
    <property type="project" value="UniProtKB-KW"/>
</dbReference>
<feature type="active site" evidence="9">
    <location>
        <position position="188"/>
    </location>
</feature>
<dbReference type="InterPro" id="IPR044068">
    <property type="entry name" value="CB"/>
</dbReference>
<evidence type="ECO:0000256" key="6">
    <source>
        <dbReference type="ARBA" id="ARBA00023125"/>
    </source>
</evidence>
<evidence type="ECO:0000313" key="13">
    <source>
        <dbReference type="Proteomes" id="UP000002019"/>
    </source>
</evidence>
<dbReference type="KEGG" id="caci:CLOAM1589"/>
<evidence type="ECO:0000256" key="4">
    <source>
        <dbReference type="ARBA" id="ARBA00022829"/>
    </source>
</evidence>
<dbReference type="InterPro" id="IPR010998">
    <property type="entry name" value="Integrase_recombinase_N"/>
</dbReference>
<dbReference type="CDD" id="cd00798">
    <property type="entry name" value="INT_XerDC_C"/>
    <property type="match status" value="1"/>
</dbReference>
<dbReference type="GO" id="GO:0007059">
    <property type="term" value="P:chromosome segregation"/>
    <property type="evidence" value="ECO:0007669"/>
    <property type="project" value="UniProtKB-UniRule"/>
</dbReference>
<evidence type="ECO:0000256" key="3">
    <source>
        <dbReference type="ARBA" id="ARBA00022618"/>
    </source>
</evidence>
<evidence type="ECO:0000256" key="5">
    <source>
        <dbReference type="ARBA" id="ARBA00022908"/>
    </source>
</evidence>
<dbReference type="NCBIfam" id="NF040815">
    <property type="entry name" value="recomb_XerA_Arch"/>
    <property type="match status" value="1"/>
</dbReference>
<comment type="subcellular location">
    <subcellularLocation>
        <location evidence="1 9">Cytoplasm</location>
    </subcellularLocation>
</comment>
<dbReference type="HOGENOM" id="CLU_027562_9_6_0"/>
<dbReference type="PANTHER" id="PTHR30349">
    <property type="entry name" value="PHAGE INTEGRASE-RELATED"/>
    <property type="match status" value="1"/>
</dbReference>
<gene>
    <name evidence="9" type="primary">xerC</name>
    <name evidence="12" type="ordered locus">CLOAM1589</name>
</gene>
<dbReference type="RefSeq" id="WP_015425286.1">
    <property type="nucleotide sequence ID" value="NC_020449.1"/>
</dbReference>
<keyword evidence="7 9" id="KW-0233">DNA recombination</keyword>
<dbReference type="InterPro" id="IPR050090">
    <property type="entry name" value="Tyrosine_recombinase_XerCD"/>
</dbReference>
<keyword evidence="6 9" id="KW-0238">DNA-binding</keyword>
<dbReference type="Gene3D" id="1.10.443.10">
    <property type="entry name" value="Intergrase catalytic core"/>
    <property type="match status" value="1"/>
</dbReference>
<evidence type="ECO:0000256" key="8">
    <source>
        <dbReference type="ARBA" id="ARBA00023306"/>
    </source>
</evidence>
<feature type="active site" description="O-(3'-phospho-DNA)-tyrosine intermediate" evidence="9">
    <location>
        <position position="294"/>
    </location>
</feature>
<dbReference type="GO" id="GO:0006313">
    <property type="term" value="P:DNA transposition"/>
    <property type="evidence" value="ECO:0007669"/>
    <property type="project" value="UniProtKB-UniRule"/>
</dbReference>
<evidence type="ECO:0000256" key="1">
    <source>
        <dbReference type="ARBA" id="ARBA00004496"/>
    </source>
</evidence>
<evidence type="ECO:0000259" key="10">
    <source>
        <dbReference type="PROSITE" id="PS51898"/>
    </source>
</evidence>
<evidence type="ECO:0000313" key="12">
    <source>
        <dbReference type="EMBL" id="CAO81428.1"/>
    </source>
</evidence>
<dbReference type="PANTHER" id="PTHR30349:SF81">
    <property type="entry name" value="TYROSINE RECOMBINASE XERC"/>
    <property type="match status" value="1"/>
</dbReference>
<keyword evidence="13" id="KW-1185">Reference proteome</keyword>
<dbReference type="AlphaFoldDB" id="B0VFY6"/>
<accession>B0VFY6</accession>
<dbReference type="eggNOG" id="COG4974">
    <property type="taxonomic scope" value="Bacteria"/>
</dbReference>
<dbReference type="NCBIfam" id="NF001399">
    <property type="entry name" value="PRK00283.1"/>
    <property type="match status" value="1"/>
</dbReference>
<dbReference type="InterPro" id="IPR011010">
    <property type="entry name" value="DNA_brk_join_enz"/>
</dbReference>
<feature type="domain" description="Tyr recombinase" evidence="10">
    <location>
        <begin position="124"/>
        <end position="307"/>
    </location>
</feature>
<dbReference type="SUPFAM" id="SSF56349">
    <property type="entry name" value="DNA breaking-rejoining enzymes"/>
    <property type="match status" value="1"/>
</dbReference>
<keyword evidence="3 9" id="KW-0132">Cell division</keyword>
<dbReference type="OrthoDB" id="9801717at2"/>
<feature type="active site" evidence="9">
    <location>
        <position position="164"/>
    </location>
</feature>
<dbReference type="HAMAP" id="MF_01808">
    <property type="entry name" value="Recomb_XerC_XerD"/>
    <property type="match status" value="1"/>
</dbReference>
<comment type="subunit">
    <text evidence="9">Forms a cyclic heterotetrameric complex composed of two molecules of XerC and two molecules of XerD.</text>
</comment>
<organism evidence="12 13">
    <name type="scientific">Cloacimonas acidaminovorans (strain Evry)</name>
    <dbReference type="NCBI Taxonomy" id="459349"/>
    <lineage>
        <taxon>Bacteria</taxon>
        <taxon>Pseudomonadati</taxon>
        <taxon>Candidatus Cloacimonadota</taxon>
        <taxon>Candidatus Cloacimonadia</taxon>
        <taxon>Candidatus Cloacimonadales</taxon>
        <taxon>Candidatus Cloacimonadaceae</taxon>
        <taxon>Candidatus Cloacimonas</taxon>
    </lineage>
</organism>
<keyword evidence="4 9" id="KW-0159">Chromosome partition</keyword>
<dbReference type="InterPro" id="IPR004107">
    <property type="entry name" value="Integrase_SAM-like_N"/>
</dbReference>
<dbReference type="Pfam" id="PF00589">
    <property type="entry name" value="Phage_integrase"/>
    <property type="match status" value="1"/>
</dbReference>
<dbReference type="GO" id="GO:0009037">
    <property type="term" value="F:tyrosine-based site-specific recombinase activity"/>
    <property type="evidence" value="ECO:0007669"/>
    <property type="project" value="UniProtKB-UniRule"/>
</dbReference>
<protein>
    <recommendedName>
        <fullName evidence="9">Tyrosine recombinase XerC</fullName>
    </recommendedName>
</protein>
<dbReference type="InterPro" id="IPR002104">
    <property type="entry name" value="Integrase_catalytic"/>
</dbReference>
<dbReference type="Gene3D" id="1.10.150.130">
    <property type="match status" value="1"/>
</dbReference>
<dbReference type="GO" id="GO:0003677">
    <property type="term" value="F:DNA binding"/>
    <property type="evidence" value="ECO:0007669"/>
    <property type="project" value="UniProtKB-UniRule"/>
</dbReference>
<comment type="function">
    <text evidence="9">Site-specific tyrosine recombinase, which acts by catalyzing the cutting and rejoining of the recombining DNA molecules. The XerC-XerD complex is essential to convert dimers of the bacterial chromosome into monomers to permit their segregation at cell division. It also contributes to the segregational stability of plasmids.</text>
</comment>
<feature type="active site" evidence="9">
    <location>
        <position position="285"/>
    </location>
</feature>
<dbReference type="PROSITE" id="PS51900">
    <property type="entry name" value="CB"/>
    <property type="match status" value="1"/>
</dbReference>
<dbReference type="STRING" id="459349.CLOAM1589"/>
<reference evidence="12 13" key="1">
    <citation type="journal article" date="2008" name="J. Bacteriol.">
        <title>'Candidatus Cloacamonas acidaminovorans': genome sequence reconstruction provides a first glimpse of a new bacterial division.</title>
        <authorList>
            <person name="Pelletier E."/>
            <person name="Kreimeyer A."/>
            <person name="Bocs S."/>
            <person name="Rouy Z."/>
            <person name="Gyapay G."/>
            <person name="Chouari R."/>
            <person name="Riviere D."/>
            <person name="Ganesan A."/>
            <person name="Daegelen P."/>
            <person name="Sghir A."/>
            <person name="Cohen G.N."/>
            <person name="Medigue C."/>
            <person name="Weissenbach J."/>
            <person name="Le Paslier D."/>
        </authorList>
    </citation>
    <scope>NUCLEOTIDE SEQUENCE [LARGE SCALE GENOMIC DNA]</scope>
    <source>
        <strain evidence="13">Evry</strain>
    </source>
</reference>
<comment type="similarity">
    <text evidence="9">Belongs to the 'phage' integrase family. XerC subfamily.</text>
</comment>
<evidence type="ECO:0000256" key="7">
    <source>
        <dbReference type="ARBA" id="ARBA00023172"/>
    </source>
</evidence>
<evidence type="ECO:0000256" key="9">
    <source>
        <dbReference type="HAMAP-Rule" id="MF_01808"/>
    </source>
</evidence>
<dbReference type="InterPro" id="IPR013762">
    <property type="entry name" value="Integrase-like_cat_sf"/>
</dbReference>
<evidence type="ECO:0000259" key="11">
    <source>
        <dbReference type="PROSITE" id="PS51900"/>
    </source>
</evidence>
<evidence type="ECO:0000256" key="2">
    <source>
        <dbReference type="ARBA" id="ARBA00022490"/>
    </source>
</evidence>
<dbReference type="EMBL" id="CU466930">
    <property type="protein sequence ID" value="CAO81428.1"/>
    <property type="molecule type" value="Genomic_DNA"/>
</dbReference>
<keyword evidence="5 9" id="KW-0229">DNA integration</keyword>
<dbReference type="Proteomes" id="UP000002019">
    <property type="component" value="Chromosome"/>
</dbReference>
<keyword evidence="8 9" id="KW-0131">Cell cycle</keyword>
<sequence length="313" mass="36057">MSTSLKKPRTITAGIEEELSPALKSYLSSFVYHLKVERGMAKNSIESYRRDIGDFLLFCPKEIGNYETDDITKYLLSLQEIGLLNTSVARKRVALGQFFGFLKDNDIETKVDMDLVPRIKLGVQLPDVLTVEEMFQLLNSLPVKTPLEIRNKLMMELLYATGMRISELLSISLHDLNLTERVILVHGKGSKQRYVPYVDTLDELFAKYLKQSRPILLKLKQSELLFLNNRGERMSRMGFWKILRKAVLEANIKKEVTPHTFRHSFATHLLEGGVNLRIVQALLGHSSIDTTQIYTHIDMKRLVETYKEYHPRA</sequence>
<dbReference type="GO" id="GO:0005737">
    <property type="term" value="C:cytoplasm"/>
    <property type="evidence" value="ECO:0007669"/>
    <property type="project" value="UniProtKB-SubCell"/>
</dbReference>
<name>B0VFY6_CLOAI</name>
<dbReference type="PROSITE" id="PS51898">
    <property type="entry name" value="TYR_RECOMBINASE"/>
    <property type="match status" value="1"/>
</dbReference>
<proteinExistence type="inferred from homology"/>